<gene>
    <name evidence="2" type="ORF">UFOPK1446_00641</name>
</gene>
<evidence type="ECO:0000256" key="1">
    <source>
        <dbReference type="SAM" id="MobiDB-lite"/>
    </source>
</evidence>
<sequence>MIRNHDMAHSDTGCKATRNAGVDDQVNGGVKRQRCCSGTGRRRFSDASSHGGEVDAGMSAIAGDAMGVGPNRYFLCWSQAPHAGTGFLSHGTDQEYSHIPNLEPSRSGMPHRQADTVGA</sequence>
<dbReference type="EMBL" id="CAEZSO010000114">
    <property type="protein sequence ID" value="CAB4544934.1"/>
    <property type="molecule type" value="Genomic_DNA"/>
</dbReference>
<proteinExistence type="predicted"/>
<name>A0A6J6C1C7_9ZZZZ</name>
<organism evidence="2">
    <name type="scientific">freshwater metagenome</name>
    <dbReference type="NCBI Taxonomy" id="449393"/>
    <lineage>
        <taxon>unclassified sequences</taxon>
        <taxon>metagenomes</taxon>
        <taxon>ecological metagenomes</taxon>
    </lineage>
</organism>
<feature type="region of interest" description="Disordered" evidence="1">
    <location>
        <begin position="1"/>
        <end position="54"/>
    </location>
</feature>
<reference evidence="2" key="1">
    <citation type="submission" date="2020-05" db="EMBL/GenBank/DDBJ databases">
        <authorList>
            <person name="Chiriac C."/>
            <person name="Salcher M."/>
            <person name="Ghai R."/>
            <person name="Kavagutti S V."/>
        </authorList>
    </citation>
    <scope>NUCLEOTIDE SEQUENCE</scope>
</reference>
<evidence type="ECO:0000313" key="2">
    <source>
        <dbReference type="EMBL" id="CAB4544934.1"/>
    </source>
</evidence>
<dbReference type="AlphaFoldDB" id="A0A6J6C1C7"/>
<feature type="region of interest" description="Disordered" evidence="1">
    <location>
        <begin position="88"/>
        <end position="119"/>
    </location>
</feature>
<protein>
    <submittedName>
        <fullName evidence="2">Unannotated protein</fullName>
    </submittedName>
</protein>
<accession>A0A6J6C1C7</accession>